<keyword evidence="5" id="KW-1185">Reference proteome</keyword>
<dbReference type="EMBL" id="JBJQND010000002">
    <property type="protein sequence ID" value="KAL3884565.1"/>
    <property type="molecule type" value="Genomic_DNA"/>
</dbReference>
<protein>
    <recommendedName>
        <fullName evidence="3">Aminopeptidase N-like N-terminal domain-containing protein</fullName>
    </recommendedName>
</protein>
<name>A0ABD3XFN4_SINWO</name>
<evidence type="ECO:0000256" key="2">
    <source>
        <dbReference type="SAM" id="Phobius"/>
    </source>
</evidence>
<gene>
    <name evidence="4" type="ORF">ACJMK2_024698</name>
</gene>
<organism evidence="4 5">
    <name type="scientific">Sinanodonta woodiana</name>
    <name type="common">Chinese pond mussel</name>
    <name type="synonym">Anodonta woodiana</name>
    <dbReference type="NCBI Taxonomy" id="1069815"/>
    <lineage>
        <taxon>Eukaryota</taxon>
        <taxon>Metazoa</taxon>
        <taxon>Spiralia</taxon>
        <taxon>Lophotrochozoa</taxon>
        <taxon>Mollusca</taxon>
        <taxon>Bivalvia</taxon>
        <taxon>Autobranchia</taxon>
        <taxon>Heteroconchia</taxon>
        <taxon>Palaeoheterodonta</taxon>
        <taxon>Unionida</taxon>
        <taxon>Unionoidea</taxon>
        <taxon>Unionidae</taxon>
        <taxon>Unioninae</taxon>
        <taxon>Sinanodonta</taxon>
    </lineage>
</organism>
<accession>A0ABD3XFN4</accession>
<sequence length="265" mass="29784">MKEEPSSDIHAVIASKAEKGTLVIRHVKNDTGIVHRYENQCYSKSLKVVVLLTVGFLALLFIVIFVAFFWKENRILNKDGLYCICGNITNNVTLDPFDVSLSSADISTATSIPLWNSVAKETSTNSSFLQPWEKVRLQMSIIPLHYDLELSIDLLKVSCNGNRSFTGSVAVTIEVQSRTNLISIHIKELILVSETVSVREKETNISLQIRKQFYYSDTEKYVIEMNQSLDNGLYIVAMGYFSGCINPDLVGLYLCSYRTSSGETR</sequence>
<dbReference type="Proteomes" id="UP001634394">
    <property type="component" value="Unassembled WGS sequence"/>
</dbReference>
<evidence type="ECO:0000256" key="1">
    <source>
        <dbReference type="ARBA" id="ARBA00022438"/>
    </source>
</evidence>
<dbReference type="PANTHER" id="PTHR11533:SF276">
    <property type="entry name" value="GLUTAMYL AMINOPEPTIDASE"/>
    <property type="match status" value="1"/>
</dbReference>
<feature type="domain" description="Aminopeptidase N-like N-terminal" evidence="3">
    <location>
        <begin position="143"/>
        <end position="264"/>
    </location>
</feature>
<keyword evidence="2" id="KW-0472">Membrane</keyword>
<keyword evidence="1" id="KW-0031">Aminopeptidase</keyword>
<comment type="caution">
    <text evidence="4">The sequence shown here is derived from an EMBL/GenBank/DDBJ whole genome shotgun (WGS) entry which is preliminary data.</text>
</comment>
<dbReference type="GO" id="GO:0004177">
    <property type="term" value="F:aminopeptidase activity"/>
    <property type="evidence" value="ECO:0007669"/>
    <property type="project" value="UniProtKB-KW"/>
</dbReference>
<proteinExistence type="predicted"/>
<dbReference type="InterPro" id="IPR045357">
    <property type="entry name" value="Aminopeptidase_N-like_N"/>
</dbReference>
<dbReference type="InterPro" id="IPR042097">
    <property type="entry name" value="Aminopeptidase_N-like_N_sf"/>
</dbReference>
<dbReference type="AlphaFoldDB" id="A0ABD3XFN4"/>
<evidence type="ECO:0000313" key="5">
    <source>
        <dbReference type="Proteomes" id="UP001634394"/>
    </source>
</evidence>
<keyword evidence="2" id="KW-0812">Transmembrane</keyword>
<dbReference type="SUPFAM" id="SSF63737">
    <property type="entry name" value="Leukotriene A4 hydrolase N-terminal domain"/>
    <property type="match status" value="1"/>
</dbReference>
<keyword evidence="1" id="KW-0378">Hydrolase</keyword>
<dbReference type="Gene3D" id="2.60.40.1730">
    <property type="entry name" value="tricorn interacting facor f3 domain"/>
    <property type="match status" value="1"/>
</dbReference>
<dbReference type="InterPro" id="IPR050344">
    <property type="entry name" value="Peptidase_M1_aminopeptidases"/>
</dbReference>
<evidence type="ECO:0000313" key="4">
    <source>
        <dbReference type="EMBL" id="KAL3884565.1"/>
    </source>
</evidence>
<evidence type="ECO:0000259" key="3">
    <source>
        <dbReference type="Pfam" id="PF17900"/>
    </source>
</evidence>
<reference evidence="4 5" key="1">
    <citation type="submission" date="2024-11" db="EMBL/GenBank/DDBJ databases">
        <title>Chromosome-level genome assembly of the freshwater bivalve Anodonta woodiana.</title>
        <authorList>
            <person name="Chen X."/>
        </authorList>
    </citation>
    <scope>NUCLEOTIDE SEQUENCE [LARGE SCALE GENOMIC DNA]</scope>
    <source>
        <strain evidence="4">MN2024</strain>
        <tissue evidence="4">Gills</tissue>
    </source>
</reference>
<dbReference type="Pfam" id="PF17900">
    <property type="entry name" value="Peptidase_M1_N"/>
    <property type="match status" value="1"/>
</dbReference>
<feature type="transmembrane region" description="Helical" evidence="2">
    <location>
        <begin position="48"/>
        <end position="70"/>
    </location>
</feature>
<dbReference type="PANTHER" id="PTHR11533">
    <property type="entry name" value="PROTEASE M1 ZINC METALLOPROTEASE"/>
    <property type="match status" value="1"/>
</dbReference>
<keyword evidence="2" id="KW-1133">Transmembrane helix</keyword>
<keyword evidence="1" id="KW-0645">Protease</keyword>